<dbReference type="EMBL" id="CP011770">
    <property type="protein sequence ID" value="AKM08856.1"/>
    <property type="molecule type" value="Genomic_DNA"/>
</dbReference>
<dbReference type="PATRIC" id="fig|1348774.3.peg.183"/>
<organism evidence="1 2">
    <name type="scientific">Croceicoccus naphthovorans</name>
    <dbReference type="NCBI Taxonomy" id="1348774"/>
    <lineage>
        <taxon>Bacteria</taxon>
        <taxon>Pseudomonadati</taxon>
        <taxon>Pseudomonadota</taxon>
        <taxon>Alphaproteobacteria</taxon>
        <taxon>Sphingomonadales</taxon>
        <taxon>Erythrobacteraceae</taxon>
        <taxon>Croceicoccus</taxon>
    </lineage>
</organism>
<reference evidence="1 2" key="1">
    <citation type="submission" date="2015-06" db="EMBL/GenBank/DDBJ databases">
        <authorList>
            <person name="Zeng Y."/>
            <person name="Huang Y."/>
        </authorList>
    </citation>
    <scope>NUCLEOTIDE SEQUENCE [LARGE SCALE GENOMIC DNA]</scope>
    <source>
        <strain evidence="1 2">PQ-2</strain>
    </source>
</reference>
<dbReference type="AlphaFoldDB" id="A0A0G3XDY6"/>
<name>A0A0G3XDY6_9SPHN</name>
<proteinExistence type="predicted"/>
<dbReference type="Proteomes" id="UP000035287">
    <property type="component" value="Chromosome"/>
</dbReference>
<protein>
    <submittedName>
        <fullName evidence="1">Uncharacterized protein</fullName>
    </submittedName>
</protein>
<dbReference type="OrthoDB" id="7433233at2"/>
<dbReference type="RefSeq" id="WP_047819552.1">
    <property type="nucleotide sequence ID" value="NZ_CP011770.1"/>
</dbReference>
<evidence type="ECO:0000313" key="2">
    <source>
        <dbReference type="Proteomes" id="UP000035287"/>
    </source>
</evidence>
<gene>
    <name evidence="1" type="ORF">AB433_00860</name>
</gene>
<sequence length="83" mass="9295">MLAEVESGTVEDLNALLLKEQVELLLAQCAHSEDDRRLHCKEAFAAAKRIERHAAPYRSRDKSGHVRFDAHSYDGMVMELSAG</sequence>
<keyword evidence="2" id="KW-1185">Reference proteome</keyword>
<evidence type="ECO:0000313" key="1">
    <source>
        <dbReference type="EMBL" id="AKM08856.1"/>
    </source>
</evidence>
<accession>A0A0G3XDY6</accession>
<dbReference type="KEGG" id="cna:AB433_00860"/>